<dbReference type="PANTHER" id="PTHR23106">
    <property type="entry name" value="ANGIOGENIC FACTOR WITH G PATCH AND FHA DOMAINS 1"/>
    <property type="match status" value="1"/>
</dbReference>
<keyword evidence="9" id="KW-0804">Transcription</keyword>
<dbReference type="PROSITE" id="PS50006">
    <property type="entry name" value="FHA_DOMAIN"/>
    <property type="match status" value="1"/>
</dbReference>
<feature type="region of interest" description="Disordered" evidence="18">
    <location>
        <begin position="700"/>
        <end position="765"/>
    </location>
</feature>
<evidence type="ECO:0000256" key="14">
    <source>
        <dbReference type="ARBA" id="ARBA00076041"/>
    </source>
</evidence>
<evidence type="ECO:0000256" key="7">
    <source>
        <dbReference type="ARBA" id="ARBA00023125"/>
    </source>
</evidence>
<dbReference type="PROSITE" id="PS50174">
    <property type="entry name" value="G_PATCH"/>
    <property type="match status" value="1"/>
</dbReference>
<evidence type="ECO:0000256" key="8">
    <source>
        <dbReference type="ARBA" id="ARBA00023159"/>
    </source>
</evidence>
<dbReference type="SMART" id="SM00353">
    <property type="entry name" value="HLH"/>
    <property type="match status" value="1"/>
</dbReference>
<dbReference type="Pfam" id="PF00498">
    <property type="entry name" value="FHA"/>
    <property type="match status" value="1"/>
</dbReference>
<feature type="compositionally biased region" description="Basic and acidic residues" evidence="18">
    <location>
        <begin position="454"/>
        <end position="470"/>
    </location>
</feature>
<feature type="transmembrane region" description="Helical" evidence="19">
    <location>
        <begin position="20"/>
        <end position="40"/>
    </location>
</feature>
<keyword evidence="19" id="KW-0472">Membrane</keyword>
<dbReference type="GO" id="GO:0048038">
    <property type="term" value="F:quinone binding"/>
    <property type="evidence" value="ECO:0007669"/>
    <property type="project" value="InterPro"/>
</dbReference>
<keyword evidence="8" id="KW-0010">Activator</keyword>
<feature type="domain" description="G-patch" evidence="21">
    <location>
        <begin position="1339"/>
        <end position="1386"/>
    </location>
</feature>
<keyword evidence="23" id="KW-1185">Reference proteome</keyword>
<feature type="region of interest" description="Disordered" evidence="18">
    <location>
        <begin position="924"/>
        <end position="947"/>
    </location>
</feature>
<dbReference type="GO" id="GO:0009308">
    <property type="term" value="P:amine metabolic process"/>
    <property type="evidence" value="ECO:0007669"/>
    <property type="project" value="InterPro"/>
</dbReference>
<dbReference type="Gene3D" id="2.60.200.20">
    <property type="match status" value="1"/>
</dbReference>
<feature type="compositionally biased region" description="Basic residues" evidence="18">
    <location>
        <begin position="716"/>
        <end position="727"/>
    </location>
</feature>
<evidence type="ECO:0000256" key="6">
    <source>
        <dbReference type="ARBA" id="ARBA00023015"/>
    </source>
</evidence>
<dbReference type="GO" id="GO:0008131">
    <property type="term" value="F:primary methylamine oxidase activity"/>
    <property type="evidence" value="ECO:0007669"/>
    <property type="project" value="InterPro"/>
</dbReference>
<evidence type="ECO:0000256" key="1">
    <source>
        <dbReference type="ARBA" id="ARBA00004123"/>
    </source>
</evidence>
<reference evidence="24" key="1">
    <citation type="submission" date="2025-08" db="UniProtKB">
        <authorList>
            <consortium name="RefSeq"/>
        </authorList>
    </citation>
    <scope>IDENTIFICATION</scope>
    <source>
        <tissue evidence="24">Whole sample</tissue>
    </source>
</reference>
<dbReference type="GO" id="GO:0005737">
    <property type="term" value="C:cytoplasm"/>
    <property type="evidence" value="ECO:0007669"/>
    <property type="project" value="UniProtKB-SubCell"/>
</dbReference>
<feature type="region of interest" description="Disordered" evidence="18">
    <location>
        <begin position="1407"/>
        <end position="1436"/>
    </location>
</feature>
<comment type="subunit">
    <text evidence="12">Efficient DNA binding requires dimerization with another bHLH protein. Binds DNA as a heterodimer with MAD1, MAD4, MNT, WBSCR14 and MLXIP. Can also bind DNA as a homodimer.</text>
</comment>
<dbReference type="GeneID" id="111128433"/>
<dbReference type="Pfam" id="PF01179">
    <property type="entry name" value="Cu_amine_oxid"/>
    <property type="match status" value="1"/>
</dbReference>
<dbReference type="Gene3D" id="3.10.450.40">
    <property type="match status" value="2"/>
</dbReference>
<gene>
    <name evidence="24" type="primary">LOC111128433</name>
</gene>
<keyword evidence="6" id="KW-0805">Transcription regulation</keyword>
<dbReference type="Pfam" id="PF17780">
    <property type="entry name" value="OCRE"/>
    <property type="match status" value="1"/>
</dbReference>
<evidence type="ECO:0000256" key="12">
    <source>
        <dbReference type="ARBA" id="ARBA00065416"/>
    </source>
</evidence>
<dbReference type="InterPro" id="IPR036638">
    <property type="entry name" value="HLH_DNA-bd_sf"/>
</dbReference>
<evidence type="ECO:0000256" key="15">
    <source>
        <dbReference type="ARBA" id="ARBA00079081"/>
    </source>
</evidence>
<feature type="compositionally biased region" description="Low complexity" evidence="18">
    <location>
        <begin position="409"/>
        <end position="426"/>
    </location>
</feature>
<accession>A0A8B8DPN1</accession>
<dbReference type="Pfam" id="PF00010">
    <property type="entry name" value="HLH"/>
    <property type="match status" value="1"/>
</dbReference>
<dbReference type="CDD" id="cd16164">
    <property type="entry name" value="OCRE_VG5Q"/>
    <property type="match status" value="1"/>
</dbReference>
<dbReference type="InterPro" id="IPR015798">
    <property type="entry name" value="Cu_amine_oxidase_C"/>
</dbReference>
<dbReference type="CDD" id="cd22686">
    <property type="entry name" value="FHA_AGGF1"/>
    <property type="match status" value="1"/>
</dbReference>
<dbReference type="SUPFAM" id="SSF49879">
    <property type="entry name" value="SMAD/FHA domain"/>
    <property type="match status" value="1"/>
</dbReference>
<evidence type="ECO:0000256" key="9">
    <source>
        <dbReference type="ARBA" id="ARBA00023163"/>
    </source>
</evidence>
<dbReference type="FunFam" id="4.10.280.10:FF:000037">
    <property type="entry name" value="max-like protein X isoform X2"/>
    <property type="match status" value="1"/>
</dbReference>
<dbReference type="InterPro" id="IPR000253">
    <property type="entry name" value="FHA_dom"/>
</dbReference>
<feature type="compositionally biased region" description="Basic and acidic residues" evidence="18">
    <location>
        <begin position="1309"/>
        <end position="1319"/>
    </location>
</feature>
<organism evidence="23 24">
    <name type="scientific">Crassostrea virginica</name>
    <name type="common">Eastern oyster</name>
    <dbReference type="NCBI Taxonomy" id="6565"/>
    <lineage>
        <taxon>Eukaryota</taxon>
        <taxon>Metazoa</taxon>
        <taxon>Spiralia</taxon>
        <taxon>Lophotrochozoa</taxon>
        <taxon>Mollusca</taxon>
        <taxon>Bivalvia</taxon>
        <taxon>Autobranchia</taxon>
        <taxon>Pteriomorphia</taxon>
        <taxon>Ostreida</taxon>
        <taxon>Ostreoidea</taxon>
        <taxon>Ostreidae</taxon>
        <taxon>Crassostrea</taxon>
    </lineage>
</organism>
<feature type="region of interest" description="Disordered" evidence="18">
    <location>
        <begin position="409"/>
        <end position="470"/>
    </location>
</feature>
<sequence>MNGMDDEYKNSARQWRGYALILLVFLAFLIVGFAVLIVYYEIIRRSESVGCQRTAMTEQHFQGAQGHTLFQDLTESELRALELYLYSNKEFNLKRKNKFAPNASYLYNIELLVPNKTSVLEFLDFVGTPEPPREARVVLFRGDKPSPVVEEYAIGPLNNIGIHRLLLTAPYRYRPVSAIEIRAVRKMLKQIDFMLKFVLEETFEASFFDCNTQCLTMDHYTPISSAVSGRDARLVWFWTHYKVEQPMLNPVDFFILFNLDGPDPRKFHIEKLWFAGEEYRSSADLLEAYLSGNVKSSPIPFPVDPESFPFDKIPKPLIRLRSPKVVEPDGHRYSVNRGRIQYMEWDIHFRMSTTTGPQLLDVKHQNKRILYELSLQEIAAYTSGHHPWMRYSNMVYSSHFIVMDGEDTSPTSNSRFSFSRTSSTGSIPAGCFSSASSAQGSDEEDSDSKPTLSYKDRRREAHTQAEQKRRDAIKKGYDELQYIVPTCQQTEQIGGTKLSKATVLQRSIDYIQFLISQKKKQEEELDSLRKEVMALKIMKANYEHIVKTHQNTPMHGQNLVSDEKKFQVFQNIMDNLFQSFNANISVSNFAELSGSVFNWLEEYCKPQDDNAGGCSEENLSIVEEIKQAAEEAVQGTGYVYDEATGLYFDKNSGYYYDAETALHYDSHTGTYYTYDSYSGTYIFHSQVDLSYVQPTQVETTSASYQDPAVNNITSTKKNKKRKNKTKKDKTSKLQKVEDLREKSETVKTENDILTKTQESNPPKDEINMEEEGEILTELQHSSTTTVSQMDVGGENIKLESQFQINENELQGLNRKQRRERIRQLKKAFEEKQLQSDLDSCHAIENVVVSSEKVEEYSKVTFTLSSEPEMIETGYSVYGCDELCSSTSESSVHMEETSVNSSIIVSDSSIVTVTSTCSPQANESLDLAKSTDREQVQKSAEQPQGGAINPSCRECGKIECKVLNACNVMAETLYQGNLSDDTQNAVDFDFVSKIKHDNHERSEESSLDLIKGVDELETLKHSMSCDVVKSVEGDSTMKNCSSIDAAVTSSTLTMKNSTVNDTESQSLNLVKSCDLSNCEDSEGSGSLCTDESELESGELTDSSEEDEGILDGDRVIVQEEEAAEDPDPHSLPPCIRLIVMDSDHLDYGSLFIITCDGGTVGREKQYGNIIIIPDINISKIHAQFKYNHDTCQYNLTDFGSQNGTFLNEQRISEAKCSSDSVPVNHGDIVQVGCTRFLLHIHSGSETCDDCEPGIVQAAFQAQQAKDIPVVSKEEKKKQARQELNKIKKKYGLKNAAYEDNGAVKNPNYQDRAEERRKTKGIDNPYQVDEAPASVHRPIKESNVGHKLLKKMGWSEGESLGKDNTGIQDPVSVNFRANQKAGLGSSEACPSSLDDIHAGKKSKRWLEAQQRYRKAVPNKEIPTPAWVSENELKPSDFK</sequence>
<evidence type="ECO:0000313" key="24">
    <source>
        <dbReference type="RefSeq" id="XP_022329745.1"/>
    </source>
</evidence>
<dbReference type="SMART" id="SM00240">
    <property type="entry name" value="FHA"/>
    <property type="match status" value="1"/>
</dbReference>
<dbReference type="CDD" id="cd19687">
    <property type="entry name" value="bHLHzip_Mlx"/>
    <property type="match status" value="1"/>
</dbReference>
<dbReference type="InterPro" id="IPR016182">
    <property type="entry name" value="Cu_amine_oxidase_N-reg"/>
</dbReference>
<name>A0A8B8DPN1_CRAVI</name>
<dbReference type="InterPro" id="IPR000467">
    <property type="entry name" value="G_patch_dom"/>
</dbReference>
<keyword evidence="3" id="KW-0963">Cytoplasm</keyword>
<proteinExistence type="predicted"/>
<dbReference type="GO" id="GO:0045944">
    <property type="term" value="P:positive regulation of transcription by RNA polymerase II"/>
    <property type="evidence" value="ECO:0007669"/>
    <property type="project" value="UniProtKB-ARBA"/>
</dbReference>
<feature type="compositionally biased region" description="Basic and acidic residues" evidence="18">
    <location>
        <begin position="728"/>
        <end position="752"/>
    </location>
</feature>
<evidence type="ECO:0000256" key="3">
    <source>
        <dbReference type="ARBA" id="ARBA00022490"/>
    </source>
</evidence>
<dbReference type="InterPro" id="IPR015800">
    <property type="entry name" value="Cu_amine_oxidase_N2"/>
</dbReference>
<evidence type="ECO:0000259" key="20">
    <source>
        <dbReference type="PROSITE" id="PS50006"/>
    </source>
</evidence>
<dbReference type="SUPFAM" id="SSF49998">
    <property type="entry name" value="Amine oxidase catalytic domain"/>
    <property type="match status" value="1"/>
</dbReference>
<dbReference type="PANTHER" id="PTHR23106:SF24">
    <property type="entry name" value="ANGIOGENIC FACTOR WITH G PATCH AND FHA DOMAINS 1"/>
    <property type="match status" value="1"/>
</dbReference>
<keyword evidence="5" id="KW-0597">Phosphoprotein</keyword>
<dbReference type="KEGG" id="cvn:111128433"/>
<feature type="region of interest" description="Disordered" evidence="18">
    <location>
        <begin position="1080"/>
        <end position="1109"/>
    </location>
</feature>
<evidence type="ECO:0000256" key="4">
    <source>
        <dbReference type="ARBA" id="ARBA00022491"/>
    </source>
</evidence>
<dbReference type="PROSITE" id="PS50888">
    <property type="entry name" value="BHLH"/>
    <property type="match status" value="1"/>
</dbReference>
<protein>
    <recommendedName>
        <fullName evidence="13">Max-like protein X</fullName>
    </recommendedName>
    <alternativeName>
        <fullName evidence="14">Max-like bHLHZip protein</fullName>
    </alternativeName>
    <alternativeName>
        <fullName evidence="15">Protein BigMax</fullName>
    </alternativeName>
    <alternativeName>
        <fullName evidence="16">Transcription factor-like protein 4</fullName>
    </alternativeName>
</protein>
<dbReference type="OrthoDB" id="2538319at2759"/>
<evidence type="ECO:0000256" key="10">
    <source>
        <dbReference type="ARBA" id="ARBA00023242"/>
    </source>
</evidence>
<keyword evidence="19" id="KW-1133">Transmembrane helix</keyword>
<evidence type="ECO:0000259" key="21">
    <source>
        <dbReference type="PROSITE" id="PS50174"/>
    </source>
</evidence>
<dbReference type="SUPFAM" id="SSF47459">
    <property type="entry name" value="HLH, helix-loop-helix DNA-binding domain"/>
    <property type="match status" value="1"/>
</dbReference>
<dbReference type="InterPro" id="IPR011598">
    <property type="entry name" value="bHLH_dom"/>
</dbReference>
<dbReference type="InterPro" id="IPR036460">
    <property type="entry name" value="Cu_amine_oxidase_C_sf"/>
</dbReference>
<feature type="domain" description="FHA" evidence="20">
    <location>
        <begin position="1157"/>
        <end position="1210"/>
    </location>
</feature>
<feature type="compositionally biased region" description="Acidic residues" evidence="18">
    <location>
        <begin position="1089"/>
        <end position="1109"/>
    </location>
</feature>
<comment type="subcellular location">
    <subcellularLocation>
        <location evidence="2">Cytoplasm</location>
    </subcellularLocation>
    <subcellularLocation>
        <location evidence="1">Nucleus</location>
    </subcellularLocation>
</comment>
<dbReference type="Gene3D" id="4.10.280.10">
    <property type="entry name" value="Helix-loop-helix DNA-binding domain"/>
    <property type="match status" value="1"/>
</dbReference>
<evidence type="ECO:0000256" key="2">
    <source>
        <dbReference type="ARBA" id="ARBA00004496"/>
    </source>
</evidence>
<dbReference type="GO" id="GO:0005654">
    <property type="term" value="C:nucleoplasm"/>
    <property type="evidence" value="ECO:0007669"/>
    <property type="project" value="UniProtKB-ARBA"/>
</dbReference>
<keyword evidence="4" id="KW-0678">Repressor</keyword>
<dbReference type="GO" id="GO:0003677">
    <property type="term" value="F:DNA binding"/>
    <property type="evidence" value="ECO:0007669"/>
    <property type="project" value="UniProtKB-KW"/>
</dbReference>
<feature type="coiled-coil region" evidence="17">
    <location>
        <begin position="795"/>
        <end position="834"/>
    </location>
</feature>
<dbReference type="InterPro" id="IPR008984">
    <property type="entry name" value="SMAD_FHA_dom_sf"/>
</dbReference>
<dbReference type="Gene3D" id="2.70.98.20">
    <property type="entry name" value="Copper amine oxidase, catalytic domain"/>
    <property type="match status" value="1"/>
</dbReference>
<evidence type="ECO:0000313" key="23">
    <source>
        <dbReference type="Proteomes" id="UP000694844"/>
    </source>
</evidence>
<evidence type="ECO:0000256" key="13">
    <source>
        <dbReference type="ARBA" id="ARBA00071251"/>
    </source>
</evidence>
<dbReference type="SMART" id="SM00443">
    <property type="entry name" value="G_patch"/>
    <property type="match status" value="1"/>
</dbReference>
<evidence type="ECO:0000256" key="11">
    <source>
        <dbReference type="ARBA" id="ARBA00053727"/>
    </source>
</evidence>
<dbReference type="GO" id="GO:0046983">
    <property type="term" value="F:protein dimerization activity"/>
    <property type="evidence" value="ECO:0007669"/>
    <property type="project" value="InterPro"/>
</dbReference>
<dbReference type="InterPro" id="IPR035624">
    <property type="entry name" value="AGGF1_OCRE"/>
</dbReference>
<evidence type="ECO:0000259" key="22">
    <source>
        <dbReference type="PROSITE" id="PS50888"/>
    </source>
</evidence>
<evidence type="ECO:0000256" key="5">
    <source>
        <dbReference type="ARBA" id="ARBA00022553"/>
    </source>
</evidence>
<dbReference type="SUPFAM" id="SSF54416">
    <property type="entry name" value="Amine oxidase N-terminal region"/>
    <property type="match status" value="2"/>
</dbReference>
<keyword evidence="19" id="KW-0812">Transmembrane</keyword>
<dbReference type="GO" id="GO:0005507">
    <property type="term" value="F:copper ion binding"/>
    <property type="evidence" value="ECO:0007669"/>
    <property type="project" value="InterPro"/>
</dbReference>
<feature type="domain" description="BHLH" evidence="22">
    <location>
        <begin position="457"/>
        <end position="514"/>
    </location>
</feature>
<feature type="region of interest" description="Disordered" evidence="18">
    <location>
        <begin position="1300"/>
        <end position="1324"/>
    </location>
</feature>
<comment type="function">
    <text evidence="11">Transcription regulator. Forms a sequence-specific DNA-binding protein complex with MAD1, MAD4, MNT, WBSCR14 and MLXIP which recognizes the core sequence 5'-CACGTG-3'. The TCFL4-MAD1, TCFL4-MAD4, TCFL4-WBSCR14 complexes are transcriptional repressors. Plays a role in transcriptional activation of glycolytic target genes. Involved in glucose-responsive gene regulation.</text>
</comment>
<evidence type="ECO:0000256" key="16">
    <source>
        <dbReference type="ARBA" id="ARBA00082933"/>
    </source>
</evidence>
<keyword evidence="17" id="KW-0175">Coiled coil</keyword>
<dbReference type="InterPro" id="IPR041591">
    <property type="entry name" value="OCRE"/>
</dbReference>
<dbReference type="InterPro" id="IPR053027">
    <property type="entry name" value="AGGF1"/>
</dbReference>
<feature type="coiled-coil region" evidence="17">
    <location>
        <begin position="511"/>
        <end position="538"/>
    </location>
</feature>
<dbReference type="GO" id="GO:0140297">
    <property type="term" value="F:DNA-binding transcription factor binding"/>
    <property type="evidence" value="ECO:0007669"/>
    <property type="project" value="UniProtKB-ARBA"/>
</dbReference>
<dbReference type="Pfam" id="PF02727">
    <property type="entry name" value="Cu_amine_oxidN2"/>
    <property type="match status" value="1"/>
</dbReference>
<keyword evidence="7" id="KW-0238">DNA-binding</keyword>
<keyword evidence="10" id="KW-0539">Nucleus</keyword>
<dbReference type="Pfam" id="PF01585">
    <property type="entry name" value="G-patch"/>
    <property type="match status" value="1"/>
</dbReference>
<evidence type="ECO:0000256" key="19">
    <source>
        <dbReference type="SAM" id="Phobius"/>
    </source>
</evidence>
<evidence type="ECO:0000256" key="18">
    <source>
        <dbReference type="SAM" id="MobiDB-lite"/>
    </source>
</evidence>
<evidence type="ECO:0000256" key="17">
    <source>
        <dbReference type="SAM" id="Coils"/>
    </source>
</evidence>
<dbReference type="Proteomes" id="UP000694844">
    <property type="component" value="Chromosome 4"/>
</dbReference>
<dbReference type="RefSeq" id="XP_022329745.1">
    <property type="nucleotide sequence ID" value="XM_022474037.1"/>
</dbReference>